<dbReference type="PaxDb" id="2903-EOD17018"/>
<evidence type="ECO:0000313" key="4">
    <source>
        <dbReference type="Proteomes" id="UP000013827"/>
    </source>
</evidence>
<dbReference type="PANTHER" id="PTHR32385">
    <property type="entry name" value="MANNOSYL PHOSPHORYLINOSITOL CERAMIDE SYNTHASE"/>
    <property type="match status" value="1"/>
</dbReference>
<dbReference type="Pfam" id="PF04488">
    <property type="entry name" value="Gly_transf_sug"/>
    <property type="match status" value="1"/>
</dbReference>
<dbReference type="AlphaFoldDB" id="A0A0D3J0I3"/>
<name>A0A0D3J0I3_EMIH1</name>
<dbReference type="GO" id="GO:0051999">
    <property type="term" value="P:mannosyl-inositol phosphorylceramide biosynthetic process"/>
    <property type="evidence" value="ECO:0007669"/>
    <property type="project" value="TreeGrafter"/>
</dbReference>
<reference evidence="4" key="1">
    <citation type="journal article" date="2013" name="Nature">
        <title>Pan genome of the phytoplankton Emiliania underpins its global distribution.</title>
        <authorList>
            <person name="Read B.A."/>
            <person name="Kegel J."/>
            <person name="Klute M.J."/>
            <person name="Kuo A."/>
            <person name="Lefebvre S.C."/>
            <person name="Maumus F."/>
            <person name="Mayer C."/>
            <person name="Miller J."/>
            <person name="Monier A."/>
            <person name="Salamov A."/>
            <person name="Young J."/>
            <person name="Aguilar M."/>
            <person name="Claverie J.M."/>
            <person name="Frickenhaus S."/>
            <person name="Gonzalez K."/>
            <person name="Herman E.K."/>
            <person name="Lin Y.C."/>
            <person name="Napier J."/>
            <person name="Ogata H."/>
            <person name="Sarno A.F."/>
            <person name="Shmutz J."/>
            <person name="Schroeder D."/>
            <person name="de Vargas C."/>
            <person name="Verret F."/>
            <person name="von Dassow P."/>
            <person name="Valentin K."/>
            <person name="Van de Peer Y."/>
            <person name="Wheeler G."/>
            <person name="Dacks J.B."/>
            <person name="Delwiche C.F."/>
            <person name="Dyhrman S.T."/>
            <person name="Glockner G."/>
            <person name="John U."/>
            <person name="Richards T."/>
            <person name="Worden A.Z."/>
            <person name="Zhang X."/>
            <person name="Grigoriev I.V."/>
            <person name="Allen A.E."/>
            <person name="Bidle K."/>
            <person name="Borodovsky M."/>
            <person name="Bowler C."/>
            <person name="Brownlee C."/>
            <person name="Cock J.M."/>
            <person name="Elias M."/>
            <person name="Gladyshev V.N."/>
            <person name="Groth M."/>
            <person name="Guda C."/>
            <person name="Hadaegh A."/>
            <person name="Iglesias-Rodriguez M.D."/>
            <person name="Jenkins J."/>
            <person name="Jones B.M."/>
            <person name="Lawson T."/>
            <person name="Leese F."/>
            <person name="Lindquist E."/>
            <person name="Lobanov A."/>
            <person name="Lomsadze A."/>
            <person name="Malik S.B."/>
            <person name="Marsh M.E."/>
            <person name="Mackinder L."/>
            <person name="Mock T."/>
            <person name="Mueller-Roeber B."/>
            <person name="Pagarete A."/>
            <person name="Parker M."/>
            <person name="Probert I."/>
            <person name="Quesneville H."/>
            <person name="Raines C."/>
            <person name="Rensing S.A."/>
            <person name="Riano-Pachon D.M."/>
            <person name="Richier S."/>
            <person name="Rokitta S."/>
            <person name="Shiraiwa Y."/>
            <person name="Soanes D.M."/>
            <person name="van der Giezen M."/>
            <person name="Wahlund T.M."/>
            <person name="Williams B."/>
            <person name="Wilson W."/>
            <person name="Wolfe G."/>
            <person name="Wurch L.L."/>
        </authorList>
    </citation>
    <scope>NUCLEOTIDE SEQUENCE</scope>
</reference>
<protein>
    <submittedName>
        <fullName evidence="3">Uncharacterized protein</fullName>
    </submittedName>
</protein>
<dbReference type="GO" id="GO:0016020">
    <property type="term" value="C:membrane"/>
    <property type="evidence" value="ECO:0007669"/>
    <property type="project" value="GOC"/>
</dbReference>
<dbReference type="InterPro" id="IPR029044">
    <property type="entry name" value="Nucleotide-diphossugar_trans"/>
</dbReference>
<dbReference type="GeneID" id="17277458"/>
<keyword evidence="2" id="KW-0732">Signal</keyword>
<dbReference type="InterPro" id="IPR007577">
    <property type="entry name" value="GlycoTrfase_DXD_sugar-bd_CS"/>
</dbReference>
<dbReference type="KEGG" id="ehx:EMIHUDRAFT_449554"/>
<dbReference type="PANTHER" id="PTHR32385:SF23">
    <property type="entry name" value="NUCLEOTIDE-DIPHOSPHO-SUGAR TRANSFERASE"/>
    <property type="match status" value="1"/>
</dbReference>
<dbReference type="Gene3D" id="3.90.550.20">
    <property type="match status" value="1"/>
</dbReference>
<dbReference type="GO" id="GO:0000030">
    <property type="term" value="F:mannosyltransferase activity"/>
    <property type="evidence" value="ECO:0007669"/>
    <property type="project" value="TreeGrafter"/>
</dbReference>
<evidence type="ECO:0000313" key="3">
    <source>
        <dbReference type="EnsemblProtists" id="EOD17018"/>
    </source>
</evidence>
<feature type="chain" id="PRO_5044053539" evidence="2">
    <location>
        <begin position="26"/>
        <end position="342"/>
    </location>
</feature>
<dbReference type="EnsemblProtists" id="EOD17018">
    <property type="protein sequence ID" value="EOD17018"/>
    <property type="gene ID" value="EMIHUDRAFT_459059"/>
</dbReference>
<sequence>MRRDLAATLLLVALLFAFPLHVLQASNSGRISHETNRTPVVTDARWRSLSGWEYRLWTDEDNERLWKEHAPELIDVFSAYNDTPHTVRDGHEVGASVREGYEIQRPTGIRRADASRLLYMHVHGGVYADLDVIPCGDSIDGLLHKPLVLVREPGQSKRSRHTRYVTNFFMASAPRHPFWKHALGLLRPRARHKDVMSAAGPYFLNAAWESYSKKRTRRCGASTRSADAPLPYHELQEAYAVHFWAGTWHVRNLATAMPRGLDTIIFDRTQQLWLGVNHSENCAAAAPDLRFVEETWACYDSLWPCPRPTWARFDRECGGIKSQCPSQAAAENEWWRRSGGVR</sequence>
<dbReference type="InterPro" id="IPR051706">
    <property type="entry name" value="Glycosyltransferase_domain"/>
</dbReference>
<proteinExistence type="predicted"/>
<reference evidence="3" key="2">
    <citation type="submission" date="2024-10" db="UniProtKB">
        <authorList>
            <consortium name="EnsemblProtists"/>
        </authorList>
    </citation>
    <scope>IDENTIFICATION</scope>
</reference>
<dbReference type="SUPFAM" id="SSF53448">
    <property type="entry name" value="Nucleotide-diphospho-sugar transferases"/>
    <property type="match status" value="1"/>
</dbReference>
<keyword evidence="1" id="KW-0808">Transferase</keyword>
<dbReference type="HOGENOM" id="CLU_812410_0_0_1"/>
<feature type="signal peptide" evidence="2">
    <location>
        <begin position="1"/>
        <end position="25"/>
    </location>
</feature>
<keyword evidence="4" id="KW-1185">Reference proteome</keyword>
<evidence type="ECO:0000256" key="1">
    <source>
        <dbReference type="ARBA" id="ARBA00022679"/>
    </source>
</evidence>
<dbReference type="GeneID" id="17263173"/>
<organism evidence="3 4">
    <name type="scientific">Emiliania huxleyi (strain CCMP1516)</name>
    <dbReference type="NCBI Taxonomy" id="280463"/>
    <lineage>
        <taxon>Eukaryota</taxon>
        <taxon>Haptista</taxon>
        <taxon>Haptophyta</taxon>
        <taxon>Prymnesiophyceae</taxon>
        <taxon>Isochrysidales</taxon>
        <taxon>Noelaerhabdaceae</taxon>
        <taxon>Emiliania</taxon>
    </lineage>
</organism>
<accession>A0A0D3J0I3</accession>
<dbReference type="Proteomes" id="UP000013827">
    <property type="component" value="Unassembled WGS sequence"/>
</dbReference>
<dbReference type="STRING" id="2903.R1C3B2"/>
<dbReference type="EnsemblProtists" id="EOD32186">
    <property type="protein sequence ID" value="EOD32186"/>
    <property type="gene ID" value="EMIHUDRAFT_449554"/>
</dbReference>
<dbReference type="RefSeq" id="XP_005784615.1">
    <property type="nucleotide sequence ID" value="XM_005784558.1"/>
</dbReference>
<evidence type="ECO:0000256" key="2">
    <source>
        <dbReference type="SAM" id="SignalP"/>
    </source>
</evidence>
<dbReference type="RefSeq" id="XP_005769447.1">
    <property type="nucleotide sequence ID" value="XM_005769390.1"/>
</dbReference>
<dbReference type="KEGG" id="ehx:EMIHUDRAFT_459059"/>